<protein>
    <submittedName>
        <fullName evidence="2">Uncharacterized protein</fullName>
    </submittedName>
</protein>
<keyword evidence="3" id="KW-1185">Reference proteome</keyword>
<reference evidence="2" key="1">
    <citation type="submission" date="2019-06" db="EMBL/GenBank/DDBJ databases">
        <title>WGS assembly of Gossypium barbadense.</title>
        <authorList>
            <person name="Chen Z.J."/>
            <person name="Sreedasyam A."/>
            <person name="Ando A."/>
            <person name="Song Q."/>
            <person name="De L."/>
            <person name="Hulse-Kemp A."/>
            <person name="Ding M."/>
            <person name="Ye W."/>
            <person name="Kirkbride R."/>
            <person name="Jenkins J."/>
            <person name="Plott C."/>
            <person name="Lovell J."/>
            <person name="Lin Y.-M."/>
            <person name="Vaughn R."/>
            <person name="Liu B."/>
            <person name="Li W."/>
            <person name="Simpson S."/>
            <person name="Scheffler B."/>
            <person name="Saski C."/>
            <person name="Grover C."/>
            <person name="Hu G."/>
            <person name="Conover J."/>
            <person name="Carlson J."/>
            <person name="Shu S."/>
            <person name="Boston L."/>
            <person name="Williams M."/>
            <person name="Peterson D."/>
            <person name="Mcgee K."/>
            <person name="Jones D."/>
            <person name="Wendel J."/>
            <person name="Stelly D."/>
            <person name="Grimwood J."/>
            <person name="Schmutz J."/>
        </authorList>
    </citation>
    <scope>NUCLEOTIDE SEQUENCE [LARGE SCALE GENOMIC DNA]</scope>
    <source>
        <strain evidence="2">1400233.01</strain>
    </source>
</reference>
<evidence type="ECO:0000313" key="2">
    <source>
        <dbReference type="EMBL" id="KAB2061758.1"/>
    </source>
</evidence>
<sequence>MAQVISTLHKENHKTHLKTTKTKKKKKNHPKPTKQQLSTSQISAKQLYSPSEKKIKTGKRTKTNALNPKLEIQRTFSSFKANQREP</sequence>
<dbReference type="EMBL" id="CM018211">
    <property type="protein sequence ID" value="KAB2061758.1"/>
    <property type="molecule type" value="Genomic_DNA"/>
</dbReference>
<reference evidence="3" key="2">
    <citation type="journal article" date="2020" name="Nat. Genet.">
        <title>Genomic diversifications of five Gossypium allopolyploid species and their impact on cotton improvement.</title>
        <authorList>
            <person name="Chen Z.J."/>
            <person name="Sreedasyam A."/>
            <person name="Ando A."/>
            <person name="Song Q."/>
            <person name="De Santiago L.M."/>
            <person name="Hulse-Kemp A.M."/>
            <person name="Ding M."/>
            <person name="Ye W."/>
            <person name="Kirkbride R.C."/>
            <person name="Jenkins J."/>
            <person name="Plott C."/>
            <person name="Lovell J."/>
            <person name="Lin Y.M."/>
            <person name="Vaughn R."/>
            <person name="Liu B."/>
            <person name="Simpson S."/>
            <person name="Scheffler B.E."/>
            <person name="Wen L."/>
            <person name="Saski C.A."/>
            <person name="Grover C.E."/>
            <person name="Hu G."/>
            <person name="Conover J.L."/>
            <person name="Carlson J.W."/>
            <person name="Shu S."/>
            <person name="Boston L.B."/>
            <person name="Williams M."/>
            <person name="Peterson D.G."/>
            <person name="McGee K."/>
            <person name="Jones D.C."/>
            <person name="Wendel J.F."/>
            <person name="Stelly D.M."/>
            <person name="Grimwood J."/>
            <person name="Schmutz J."/>
        </authorList>
    </citation>
    <scope>NUCLEOTIDE SEQUENCE [LARGE SCALE GENOMIC DNA]</scope>
    <source>
        <strain evidence="3">cv. 3-79</strain>
    </source>
</reference>
<dbReference type="EMBL" id="CM018211">
    <property type="protein sequence ID" value="KAB2061759.1"/>
    <property type="molecule type" value="Genomic_DNA"/>
</dbReference>
<evidence type="ECO:0000256" key="1">
    <source>
        <dbReference type="SAM" id="MobiDB-lite"/>
    </source>
</evidence>
<dbReference type="Proteomes" id="UP000327439">
    <property type="component" value="Chromosome A10"/>
</dbReference>
<organism evidence="2 3">
    <name type="scientific">Gossypium barbadense</name>
    <name type="common">Sea Island cotton</name>
    <name type="synonym">Hibiscus barbadensis</name>
    <dbReference type="NCBI Taxonomy" id="3634"/>
    <lineage>
        <taxon>Eukaryota</taxon>
        <taxon>Viridiplantae</taxon>
        <taxon>Streptophyta</taxon>
        <taxon>Embryophyta</taxon>
        <taxon>Tracheophyta</taxon>
        <taxon>Spermatophyta</taxon>
        <taxon>Magnoliopsida</taxon>
        <taxon>eudicotyledons</taxon>
        <taxon>Gunneridae</taxon>
        <taxon>Pentapetalae</taxon>
        <taxon>rosids</taxon>
        <taxon>malvids</taxon>
        <taxon>Malvales</taxon>
        <taxon>Malvaceae</taxon>
        <taxon>Malvoideae</taxon>
        <taxon>Gossypium</taxon>
    </lineage>
</organism>
<proteinExistence type="predicted"/>
<evidence type="ECO:0000313" key="3">
    <source>
        <dbReference type="Proteomes" id="UP000327439"/>
    </source>
</evidence>
<gene>
    <name evidence="2" type="ORF">ES319_A10G107800v1</name>
</gene>
<feature type="compositionally biased region" description="Basic residues" evidence="1">
    <location>
        <begin position="11"/>
        <end position="32"/>
    </location>
</feature>
<accession>A0A5J5U584</accession>
<name>A0A5J5U584_GOSBA</name>
<feature type="region of interest" description="Disordered" evidence="1">
    <location>
        <begin position="1"/>
        <end position="63"/>
    </location>
</feature>
<dbReference type="AlphaFoldDB" id="A0A5J5U584"/>
<feature type="compositionally biased region" description="Polar residues" evidence="1">
    <location>
        <begin position="35"/>
        <end position="49"/>
    </location>
</feature>